<proteinExistence type="predicted"/>
<dbReference type="SUPFAM" id="SSF160631">
    <property type="entry name" value="SMI1/KNR4-like"/>
    <property type="match status" value="1"/>
</dbReference>
<dbReference type="AlphaFoldDB" id="A0A917CH82"/>
<evidence type="ECO:0000259" key="1">
    <source>
        <dbReference type="Pfam" id="PF09346"/>
    </source>
</evidence>
<dbReference type="InterPro" id="IPR037883">
    <property type="entry name" value="Knr4/Smi1-like_sf"/>
</dbReference>
<name>A0A917CH82_9BACL</name>
<comment type="caution">
    <text evidence="2">The sequence shown here is derived from an EMBL/GenBank/DDBJ whole genome shotgun (WGS) entry which is preliminary data.</text>
</comment>
<reference evidence="2" key="2">
    <citation type="submission" date="2020-09" db="EMBL/GenBank/DDBJ databases">
        <authorList>
            <person name="Sun Q."/>
            <person name="Zhou Y."/>
        </authorList>
    </citation>
    <scope>NUCLEOTIDE SEQUENCE</scope>
    <source>
        <strain evidence="2">CGMCC 1.16134</strain>
    </source>
</reference>
<dbReference type="Gene3D" id="3.40.1580.10">
    <property type="entry name" value="SMI1/KNR4-like"/>
    <property type="match status" value="1"/>
</dbReference>
<accession>A0A917CH82</accession>
<dbReference type="EMBL" id="BMKR01000015">
    <property type="protein sequence ID" value="GGF88646.1"/>
    <property type="molecule type" value="Genomic_DNA"/>
</dbReference>
<keyword evidence="3" id="KW-1185">Reference proteome</keyword>
<organism evidence="2 3">
    <name type="scientific">Paenibacillus albidus</name>
    <dbReference type="NCBI Taxonomy" id="2041023"/>
    <lineage>
        <taxon>Bacteria</taxon>
        <taxon>Bacillati</taxon>
        <taxon>Bacillota</taxon>
        <taxon>Bacilli</taxon>
        <taxon>Bacillales</taxon>
        <taxon>Paenibacillaceae</taxon>
        <taxon>Paenibacillus</taxon>
    </lineage>
</organism>
<sequence length="466" mass="53094">MSWDEQIERIISKIEQASLKDGGREVFGAKSHQYTRKPVLSMQEIEAFEREHGIQLPLPYRYFLARMGNGGAGPYYGIYPLNKNNSGDRLSEPFQLKPDLSDEEWKALTDFEDEADGDEYDEAFDRLFQGMLGLGTQGCTYEMGLVLNGEYTGRIVYYDGELQKPFITYEANFLDWYERWLDEIIHGYTTSWFGMTRGGDDIELTTLYREASDPKVQLSALKGMYKLRTVHPGTLLLLKEIMRAADSALASRSTALELLAKFGEEEAGPWIRDLLTSRHKEEQSAALQTIRYYISDQTPYTGLILQCLPTISEPKAFALAAYILEQNGQADSGPFVAFFRHENEKLRREALYTVGKMPDKSNYVQNFMECLQADNPSIVLTAVQSLRGVTDARLLPCYGKLLEQHEHNEDYILSNVLARLEEFGRQAQPVLQAAAVHPHKETREKAISLLSQPMIASGIKRLFFRR</sequence>
<dbReference type="SUPFAM" id="SSF48371">
    <property type="entry name" value="ARM repeat"/>
    <property type="match status" value="1"/>
</dbReference>
<dbReference type="InterPro" id="IPR016024">
    <property type="entry name" value="ARM-type_fold"/>
</dbReference>
<gene>
    <name evidence="2" type="ORF">GCM10010912_37300</name>
</gene>
<dbReference type="InterPro" id="IPR018958">
    <property type="entry name" value="Knr4/Smi1-like_dom"/>
</dbReference>
<dbReference type="InterPro" id="IPR011989">
    <property type="entry name" value="ARM-like"/>
</dbReference>
<dbReference type="Pfam" id="PF09346">
    <property type="entry name" value="SMI1_KNR4"/>
    <property type="match status" value="1"/>
</dbReference>
<dbReference type="Gene3D" id="1.25.10.10">
    <property type="entry name" value="Leucine-rich Repeat Variant"/>
    <property type="match status" value="1"/>
</dbReference>
<dbReference type="RefSeq" id="WP_189027499.1">
    <property type="nucleotide sequence ID" value="NZ_BMKR01000015.1"/>
</dbReference>
<evidence type="ECO:0000313" key="2">
    <source>
        <dbReference type="EMBL" id="GGF88646.1"/>
    </source>
</evidence>
<dbReference type="Proteomes" id="UP000637643">
    <property type="component" value="Unassembled WGS sequence"/>
</dbReference>
<feature type="domain" description="Knr4/Smi1-like" evidence="1">
    <location>
        <begin position="42"/>
        <end position="177"/>
    </location>
</feature>
<protein>
    <recommendedName>
        <fullName evidence="1">Knr4/Smi1-like domain-containing protein</fullName>
    </recommendedName>
</protein>
<reference evidence="2" key="1">
    <citation type="journal article" date="2014" name="Int. J. Syst. Evol. Microbiol.">
        <title>Complete genome sequence of Corynebacterium casei LMG S-19264T (=DSM 44701T), isolated from a smear-ripened cheese.</title>
        <authorList>
            <consortium name="US DOE Joint Genome Institute (JGI-PGF)"/>
            <person name="Walter F."/>
            <person name="Albersmeier A."/>
            <person name="Kalinowski J."/>
            <person name="Ruckert C."/>
        </authorList>
    </citation>
    <scope>NUCLEOTIDE SEQUENCE</scope>
    <source>
        <strain evidence="2">CGMCC 1.16134</strain>
    </source>
</reference>
<evidence type="ECO:0000313" key="3">
    <source>
        <dbReference type="Proteomes" id="UP000637643"/>
    </source>
</evidence>